<feature type="transmembrane region" description="Helical" evidence="1">
    <location>
        <begin position="197"/>
        <end position="218"/>
    </location>
</feature>
<accession>A0A098M6Q1</accession>
<comment type="caution">
    <text evidence="2">The sequence shown here is derived from an EMBL/GenBank/DDBJ whole genome shotgun (WGS) entry which is preliminary data.</text>
</comment>
<keyword evidence="1" id="KW-0472">Membrane</keyword>
<dbReference type="AlphaFoldDB" id="A0A098M6Q1"/>
<name>A0A098M6Q1_9BACL</name>
<feature type="transmembrane region" description="Helical" evidence="1">
    <location>
        <begin position="298"/>
        <end position="315"/>
    </location>
</feature>
<keyword evidence="3" id="KW-1185">Reference proteome</keyword>
<evidence type="ECO:0000313" key="3">
    <source>
        <dbReference type="Proteomes" id="UP000029734"/>
    </source>
</evidence>
<sequence length="388" mass="45875">MKNWNTKFFLIITFGFIFILPLLGSLTKWKDLPPGYGDFPAQKVGVDPGFNIIYFSLAVLVALFITLFLVFPGLFGFKKVPVERRQAAAKTGFPVWFWWSLPVLALSWFFMWARIKLFISIEYYTFVPLWWSFILILDGIVYKRNNGLSIISKRPHVMQLLAVVSCFSWFAFEFLNFFVLENWYYPNNQVFSNFGNVFWFSLSYTTVLPAIVEWYMLLKTIRLFRDRYRFGPSFKVSKIFLIIYYVLGLILAFGMGYYPYLLFWVLWVALVPMLSTAMALTGYWTPFTPIKNGDWSKVILIGLATLFNGFFWEFWNFGSEWFHDSMPTNPNYWKYSVPFLDKIHIFSEMPILGYFGYLFFGLNCWIIWLIAAYIFNFDADFEVTEDNS</sequence>
<gene>
    <name evidence="2" type="ORF">PWYN_24275</name>
</gene>
<dbReference type="EMBL" id="JQCR01000003">
    <property type="protein sequence ID" value="KGE17691.1"/>
    <property type="molecule type" value="Genomic_DNA"/>
</dbReference>
<feature type="transmembrane region" description="Helical" evidence="1">
    <location>
        <begin position="121"/>
        <end position="140"/>
    </location>
</feature>
<evidence type="ECO:0000256" key="1">
    <source>
        <dbReference type="SAM" id="Phobius"/>
    </source>
</evidence>
<feature type="transmembrane region" description="Helical" evidence="1">
    <location>
        <begin position="52"/>
        <end position="75"/>
    </location>
</feature>
<feature type="transmembrane region" description="Helical" evidence="1">
    <location>
        <begin position="96"/>
        <end position="115"/>
    </location>
</feature>
<feature type="transmembrane region" description="Helical" evidence="1">
    <location>
        <begin position="160"/>
        <end position="185"/>
    </location>
</feature>
<feature type="transmembrane region" description="Helical" evidence="1">
    <location>
        <begin position="354"/>
        <end position="375"/>
    </location>
</feature>
<dbReference type="STRING" id="268407.PWYN_24275"/>
<dbReference type="RefSeq" id="WP_036656872.1">
    <property type="nucleotide sequence ID" value="NZ_JQCR01000003.1"/>
</dbReference>
<dbReference type="Proteomes" id="UP000029734">
    <property type="component" value="Unassembled WGS sequence"/>
</dbReference>
<keyword evidence="1" id="KW-1133">Transmembrane helix</keyword>
<dbReference type="eggNOG" id="ENOG502Z88D">
    <property type="taxonomic scope" value="Bacteria"/>
</dbReference>
<keyword evidence="1" id="KW-0812">Transmembrane</keyword>
<feature type="transmembrane region" description="Helical" evidence="1">
    <location>
        <begin position="7"/>
        <end position="26"/>
    </location>
</feature>
<feature type="transmembrane region" description="Helical" evidence="1">
    <location>
        <begin position="239"/>
        <end position="258"/>
    </location>
</feature>
<proteinExistence type="predicted"/>
<feature type="transmembrane region" description="Helical" evidence="1">
    <location>
        <begin position="264"/>
        <end position="286"/>
    </location>
</feature>
<reference evidence="2 3" key="2">
    <citation type="submission" date="2014-10" db="EMBL/GenBank/DDBJ databases">
        <title>Comparative genomics of the Paenibacillus odorifer group.</title>
        <authorList>
            <person name="Tsai Y.-C."/>
            <person name="Martin N."/>
            <person name="Korlach J."/>
            <person name="Wiedmann M."/>
        </authorList>
    </citation>
    <scope>NUCLEOTIDE SEQUENCE [LARGE SCALE GENOMIC DNA]</scope>
    <source>
        <strain evidence="2 3">DSM 18334</strain>
    </source>
</reference>
<protein>
    <submittedName>
        <fullName evidence="2">Small-conductance mechanosensitive channel</fullName>
    </submittedName>
</protein>
<dbReference type="OrthoDB" id="9769532at2"/>
<evidence type="ECO:0000313" key="2">
    <source>
        <dbReference type="EMBL" id="KGE17691.1"/>
    </source>
</evidence>
<organism evidence="2 3">
    <name type="scientific">Paenibacillus wynnii</name>
    <dbReference type="NCBI Taxonomy" id="268407"/>
    <lineage>
        <taxon>Bacteria</taxon>
        <taxon>Bacillati</taxon>
        <taxon>Bacillota</taxon>
        <taxon>Bacilli</taxon>
        <taxon>Bacillales</taxon>
        <taxon>Paenibacillaceae</taxon>
        <taxon>Paenibacillus</taxon>
    </lineage>
</organism>
<reference evidence="2 3" key="1">
    <citation type="submission" date="2014-08" db="EMBL/GenBank/DDBJ databases">
        <authorList>
            <person name="den Bakker H.C."/>
        </authorList>
    </citation>
    <scope>NUCLEOTIDE SEQUENCE [LARGE SCALE GENOMIC DNA]</scope>
    <source>
        <strain evidence="2 3">DSM 18334</strain>
    </source>
</reference>